<dbReference type="STRING" id="1515439.SAMN06265784_1109"/>
<evidence type="ECO:0000256" key="1">
    <source>
        <dbReference type="ARBA" id="ARBA00009670"/>
    </source>
</evidence>
<reference evidence="4" key="1">
    <citation type="submission" date="2017-04" db="EMBL/GenBank/DDBJ databases">
        <authorList>
            <person name="Varghese N."/>
            <person name="Submissions S."/>
        </authorList>
    </citation>
    <scope>NUCLEOTIDE SEQUENCE [LARGE SCALE GENOMIC DNA]</scope>
    <source>
        <strain evidence="4">LMG 29540</strain>
    </source>
</reference>
<dbReference type="RefSeq" id="WP_085488011.1">
    <property type="nucleotide sequence ID" value="NZ_FXAT01000010.1"/>
</dbReference>
<feature type="domain" description="ABC1 atypical kinase-like" evidence="2">
    <location>
        <begin position="95"/>
        <end position="340"/>
    </location>
</feature>
<evidence type="ECO:0000259" key="2">
    <source>
        <dbReference type="Pfam" id="PF03109"/>
    </source>
</evidence>
<dbReference type="Pfam" id="PF03109">
    <property type="entry name" value="ABC1"/>
    <property type="match status" value="1"/>
</dbReference>
<dbReference type="SUPFAM" id="SSF56112">
    <property type="entry name" value="Protein kinase-like (PK-like)"/>
    <property type="match status" value="1"/>
</dbReference>
<protein>
    <submittedName>
        <fullName evidence="3">Ubiquinone biosynthesis protein</fullName>
    </submittedName>
</protein>
<dbReference type="InterPro" id="IPR011009">
    <property type="entry name" value="Kinase-like_dom_sf"/>
</dbReference>
<evidence type="ECO:0000313" key="3">
    <source>
        <dbReference type="EMBL" id="SMG57631.1"/>
    </source>
</evidence>
<organism evidence="3 4">
    <name type="scientific">Paraburkholderia susongensis</name>
    <dbReference type="NCBI Taxonomy" id="1515439"/>
    <lineage>
        <taxon>Bacteria</taxon>
        <taxon>Pseudomonadati</taxon>
        <taxon>Pseudomonadota</taxon>
        <taxon>Betaproteobacteria</taxon>
        <taxon>Burkholderiales</taxon>
        <taxon>Burkholderiaceae</taxon>
        <taxon>Paraburkholderia</taxon>
    </lineage>
</organism>
<dbReference type="PANTHER" id="PTHR10566:SF113">
    <property type="entry name" value="PROTEIN ACTIVITY OF BC1 COMPLEX KINASE 7, CHLOROPLASTIC"/>
    <property type="match status" value="1"/>
</dbReference>
<keyword evidence="4" id="KW-1185">Reference proteome</keyword>
<comment type="similarity">
    <text evidence="1">Belongs to the protein kinase superfamily. ADCK protein kinase family.</text>
</comment>
<name>A0A1X7LUT5_9BURK</name>
<sequence>MPPLFRRLLLLFHALRYGARLIWLAAPSDHKLHWMIELVSRVHASERSGAQLHSVLPALGPLASRFAQTLAERPELATGTLHDAIDAIDHMEEPLSPAESEAALSRAFGQPLAGLFSAVDLVPVKSGFAEQTHFARLATPLKGHREVAIKLVRVQQLQQIGDELALLRWVARWLEKLSRTASRLQLRALAQTFTDDILRRFDLRAEAANLSQTGHHFDGDKRIAVPDVIWDLCTDHTLTMQRINTLPASDLPGLHAHHIKLARLAAQIVEVVTEQAFEHGFFHATLDARRVRVSIEPDTLGRLVLAEFSIMSTLSSDEREFFVHGATALFDQDYGRLADMHRNAGHVPHDTRAEVLEAELRTRAEAHFAAAPEDRSAGSLFHHLLHGVLPFDGHVPGRLATAQRSFQQAEMLARALHPGVDTWNIARGVLADLARRDIDHRGWLRHISHELPHLAHMLPRVPQLAVRYLQQQHDRARTPQQNAQLLADLAREYRRTRQLLWGCVLCGGALGAGAMLLMW</sequence>
<evidence type="ECO:0000313" key="4">
    <source>
        <dbReference type="Proteomes" id="UP000193228"/>
    </source>
</evidence>
<gene>
    <name evidence="3" type="ORF">SAMN06265784_1109</name>
</gene>
<dbReference type="InterPro" id="IPR050154">
    <property type="entry name" value="UbiB_kinase"/>
</dbReference>
<accession>A0A1X7LUT5</accession>
<dbReference type="Proteomes" id="UP000193228">
    <property type="component" value="Unassembled WGS sequence"/>
</dbReference>
<keyword evidence="3" id="KW-0830">Ubiquinone</keyword>
<dbReference type="AlphaFoldDB" id="A0A1X7LUT5"/>
<dbReference type="OrthoDB" id="9795390at2"/>
<dbReference type="InterPro" id="IPR004147">
    <property type="entry name" value="ABC1_dom"/>
</dbReference>
<dbReference type="EMBL" id="FXAT01000010">
    <property type="protein sequence ID" value="SMG57631.1"/>
    <property type="molecule type" value="Genomic_DNA"/>
</dbReference>
<dbReference type="PANTHER" id="PTHR10566">
    <property type="entry name" value="CHAPERONE-ACTIVITY OF BC1 COMPLEX CABC1 -RELATED"/>
    <property type="match status" value="1"/>
</dbReference>
<proteinExistence type="inferred from homology"/>